<proteinExistence type="predicted"/>
<dbReference type="Gene3D" id="1.10.150.130">
    <property type="match status" value="1"/>
</dbReference>
<dbReference type="GO" id="GO:0003677">
    <property type="term" value="F:DNA binding"/>
    <property type="evidence" value="ECO:0007669"/>
    <property type="project" value="UniProtKB-KW"/>
</dbReference>
<gene>
    <name evidence="3" type="ORF">PS2015_1974</name>
</gene>
<dbReference type="SUPFAM" id="SSF56349">
    <property type="entry name" value="DNA breaking-rejoining enzymes"/>
    <property type="match status" value="1"/>
</dbReference>
<organism evidence="3 4">
    <name type="scientific">Pseudohongiella spirulinae</name>
    <dbReference type="NCBI Taxonomy" id="1249552"/>
    <lineage>
        <taxon>Bacteria</taxon>
        <taxon>Pseudomonadati</taxon>
        <taxon>Pseudomonadota</taxon>
        <taxon>Gammaproteobacteria</taxon>
        <taxon>Pseudomonadales</taxon>
        <taxon>Pseudohongiellaceae</taxon>
        <taxon>Pseudohongiella</taxon>
    </lineage>
</organism>
<dbReference type="OrthoDB" id="6173494at2"/>
<dbReference type="EMBL" id="CP013189">
    <property type="protein sequence ID" value="ALO46616.1"/>
    <property type="molecule type" value="Genomic_DNA"/>
</dbReference>
<dbReference type="InterPro" id="IPR011010">
    <property type="entry name" value="DNA_brk_join_enz"/>
</dbReference>
<dbReference type="GO" id="GO:0015074">
    <property type="term" value="P:DNA integration"/>
    <property type="evidence" value="ECO:0007669"/>
    <property type="project" value="InterPro"/>
</dbReference>
<dbReference type="InterPro" id="IPR013762">
    <property type="entry name" value="Integrase-like_cat_sf"/>
</dbReference>
<dbReference type="GO" id="GO:0006310">
    <property type="term" value="P:DNA recombination"/>
    <property type="evidence" value="ECO:0007669"/>
    <property type="project" value="UniProtKB-KW"/>
</dbReference>
<sequence>MRGRPRSRKPACPAHIDARKLPDYCYWDGSGKGHWYTKIKDPDGKWRRRKVAGPRATLADLHKEMEALAGRPLDCLNWLADKFEKSAKFKSVSERMQDDWTYCQGVVCTYPSKQPGVLIGQIPLSAWKPALVQKLIDGITETRGPSSAKHCHSYIKRVFNWGIARGYCASNPCPRGVIELPKERQRRRLPAPALVAKLVAFARERSARPSRTKGSCPHYIWLALELAYLNRLRGIEVFALTDACELDDGLLCQRTKGSGASVTRWNPRLREVFSEAQKLRSEIFRKSGRPIPFRPEDRFLMVTTGGKRIAESSWQSAWARFMKLAVREGVITEEEKFGLHDMKRRGLTDTKGTKADKLEAGGHSSLQMLKVYDHSIPVVDAVAE</sequence>
<keyword evidence="2" id="KW-0233">DNA recombination</keyword>
<protein>
    <submittedName>
        <fullName evidence="3">Integrase</fullName>
    </submittedName>
</protein>
<dbReference type="AlphaFoldDB" id="A0A0S2KE86"/>
<keyword evidence="1" id="KW-0238">DNA-binding</keyword>
<accession>A0A0S2KE86</accession>
<evidence type="ECO:0000256" key="1">
    <source>
        <dbReference type="ARBA" id="ARBA00023125"/>
    </source>
</evidence>
<dbReference type="Proteomes" id="UP000065641">
    <property type="component" value="Chromosome"/>
</dbReference>
<evidence type="ECO:0000256" key="2">
    <source>
        <dbReference type="ARBA" id="ARBA00023172"/>
    </source>
</evidence>
<dbReference type="Gene3D" id="1.10.443.10">
    <property type="entry name" value="Intergrase catalytic core"/>
    <property type="match status" value="1"/>
</dbReference>
<dbReference type="STRING" id="1249552.PS2015_1974"/>
<keyword evidence="4" id="KW-1185">Reference proteome</keyword>
<evidence type="ECO:0000313" key="4">
    <source>
        <dbReference type="Proteomes" id="UP000065641"/>
    </source>
</evidence>
<name>A0A0S2KE86_9GAMM</name>
<dbReference type="KEGG" id="pspi:PS2015_1974"/>
<dbReference type="InterPro" id="IPR010998">
    <property type="entry name" value="Integrase_recombinase_N"/>
</dbReference>
<evidence type="ECO:0000313" key="3">
    <source>
        <dbReference type="EMBL" id="ALO46616.1"/>
    </source>
</evidence>
<dbReference type="RefSeq" id="WP_058022088.1">
    <property type="nucleotide sequence ID" value="NZ_CP013189.1"/>
</dbReference>
<reference evidence="3 4" key="1">
    <citation type="submission" date="2015-11" db="EMBL/GenBank/DDBJ databases">
        <authorList>
            <person name="Zhang Y."/>
            <person name="Guo Z."/>
        </authorList>
    </citation>
    <scope>NUCLEOTIDE SEQUENCE [LARGE SCALE GENOMIC DNA]</scope>
    <source>
        <strain evidence="3 4">KCTC 32221</strain>
    </source>
</reference>